<sequence>MKNSFLKYVAQDLITKFGQDLSRVAVVFPNKRASLFMNEQLACLSDRPIWSPSYITISDLFRRHSHLTVGDSIKLICDLHKSFNACTGSDETLDKFYGWGQLLLSDFDDIDKNMVDADKVFANLRDIHEFDDVSYLSEEQKKILQAFFKSFDEDHDTELKRRFLNLWSHFKDIYHDFNQRLSDQGIAYEGALYRQVAQNEDIEFEYDQYVFVGFNVLQKVEQALFKRLKDMGKALFYWDFDRYYLADGKQEAGHFIRQYLDMFPNELDNQSDELYKQFTQPKDITYLSAPTENMQARYITTWLREKGRIEAGKNTAIVMCDEQLLQTVIHCIPPEAGKINITTGYPLAQSPVASLINVLLMLQTSGHILNTDKYRLAAVKRALRHPYAQYISENHQTLLTHLETEKHYFPTRSELSMDDGLSLLFTDIDDDPTNCLLTKWILNVLKRIGLQGKDNEDAFFQESVFRMYTLINRLSDLIAAGDLTINLTTFERLMAQLIQATSIPFHGEPAEGIQVMGVLETRNLDFDHLLVLSCNDGNMPKGVSDTSFIPHALREAYGLTTVKHKVAIYAYHFHRLIQRASDVTLTYNNSTEISHTGEMSRFMLQMMVESGHPIQRYSMQCGQSMETHGPEVIEKSEQVMQVLNQLEQLSPTAINRYLRCPLQFYYNILAGLKEPEAEDAVDNRMFGNIFHRSAELIYTHLKEKNQRIQASDIHDLRTKGNRIEQFVDQAFNEELFNVSSQGYRPEYNGLQLINRRVIIDYLNRLLQIDEKLAPFVIKSLEEKVSSTITFETAQGSHSLSIGGYIDRLDEIVNPDGTHRIRVIDYKTGKSMTSTPVDVDDIFTDEKLSEKHKDYYLQTFLYASIVKRHPQLNPTQLPVSPALLFIQQTAGEDYDPTLLLEKEKVLDIGAHDAKFKENLQQLLSEIYNPSIPFAPTSELKRCTYCPYRQLCDRNVPATSRG</sequence>
<dbReference type="InterPro" id="IPR038726">
    <property type="entry name" value="PDDEXK_AddAB-type"/>
</dbReference>
<dbReference type="Gene3D" id="3.90.320.10">
    <property type="match status" value="1"/>
</dbReference>
<feature type="domain" description="PD-(D/E)XK endonuclease-like" evidence="1">
    <location>
        <begin position="648"/>
        <end position="951"/>
    </location>
</feature>
<protein>
    <submittedName>
        <fullName evidence="2">Nuclease</fullName>
    </submittedName>
</protein>
<name>A0A096BPU0_9BACT</name>
<dbReference type="EMBL" id="JRNN01000054">
    <property type="protein sequence ID" value="KGF35224.1"/>
    <property type="molecule type" value="Genomic_DNA"/>
</dbReference>
<dbReference type="SUPFAM" id="SSF52540">
    <property type="entry name" value="P-loop containing nucleoside triphosphate hydrolases"/>
    <property type="match status" value="1"/>
</dbReference>
<dbReference type="RefSeq" id="WP_036872377.1">
    <property type="nucleotide sequence ID" value="NZ_JRNN01000054.1"/>
</dbReference>
<organism evidence="2 3">
    <name type="scientific">Hoylesella buccalis DNF00853</name>
    <dbReference type="NCBI Taxonomy" id="1401074"/>
    <lineage>
        <taxon>Bacteria</taxon>
        <taxon>Pseudomonadati</taxon>
        <taxon>Bacteroidota</taxon>
        <taxon>Bacteroidia</taxon>
        <taxon>Bacteroidales</taxon>
        <taxon>Prevotellaceae</taxon>
        <taxon>Hoylesella</taxon>
    </lineage>
</organism>
<accession>A0A096BPU0</accession>
<dbReference type="AlphaFoldDB" id="A0A096BPU0"/>
<gene>
    <name evidence="2" type="ORF">HMPREF2137_05080</name>
</gene>
<dbReference type="OrthoDB" id="9762792at2"/>
<evidence type="ECO:0000313" key="3">
    <source>
        <dbReference type="Proteomes" id="UP000029556"/>
    </source>
</evidence>
<dbReference type="InterPro" id="IPR027417">
    <property type="entry name" value="P-loop_NTPase"/>
</dbReference>
<dbReference type="Pfam" id="PF12705">
    <property type="entry name" value="PDDEXK_1"/>
    <property type="match status" value="1"/>
</dbReference>
<dbReference type="Proteomes" id="UP000029556">
    <property type="component" value="Unassembled WGS sequence"/>
</dbReference>
<evidence type="ECO:0000259" key="1">
    <source>
        <dbReference type="Pfam" id="PF12705"/>
    </source>
</evidence>
<dbReference type="InterPro" id="IPR011604">
    <property type="entry name" value="PDDEXK-like_dom_sf"/>
</dbReference>
<reference evidence="2 3" key="1">
    <citation type="submission" date="2014-07" db="EMBL/GenBank/DDBJ databases">
        <authorList>
            <person name="McCorrison J."/>
            <person name="Sanka R."/>
            <person name="Torralba M."/>
            <person name="Gillis M."/>
            <person name="Haft D.H."/>
            <person name="Methe B."/>
            <person name="Sutton G."/>
            <person name="Nelson K.E."/>
        </authorList>
    </citation>
    <scope>NUCLEOTIDE SEQUENCE [LARGE SCALE GENOMIC DNA]</scope>
    <source>
        <strain evidence="2 3">DNF00853</strain>
    </source>
</reference>
<comment type="caution">
    <text evidence="2">The sequence shown here is derived from an EMBL/GenBank/DDBJ whole genome shotgun (WGS) entry which is preliminary data.</text>
</comment>
<proteinExistence type="predicted"/>
<evidence type="ECO:0000313" key="2">
    <source>
        <dbReference type="EMBL" id="KGF35224.1"/>
    </source>
</evidence>